<evidence type="ECO:0000313" key="1">
    <source>
        <dbReference type="EMBL" id="CAI2200747.1"/>
    </source>
</evidence>
<organism evidence="1 2">
    <name type="scientific">Funneliformis geosporum</name>
    <dbReference type="NCBI Taxonomy" id="1117311"/>
    <lineage>
        <taxon>Eukaryota</taxon>
        <taxon>Fungi</taxon>
        <taxon>Fungi incertae sedis</taxon>
        <taxon>Mucoromycota</taxon>
        <taxon>Glomeromycotina</taxon>
        <taxon>Glomeromycetes</taxon>
        <taxon>Glomerales</taxon>
        <taxon>Glomeraceae</taxon>
        <taxon>Funneliformis</taxon>
    </lineage>
</organism>
<protein>
    <submittedName>
        <fullName evidence="1">14827_t:CDS:1</fullName>
    </submittedName>
</protein>
<dbReference type="Proteomes" id="UP001153678">
    <property type="component" value="Unassembled WGS sequence"/>
</dbReference>
<keyword evidence="2" id="KW-1185">Reference proteome</keyword>
<dbReference type="AlphaFoldDB" id="A0A9W4TCT9"/>
<feature type="non-terminal residue" evidence="1">
    <location>
        <position position="52"/>
    </location>
</feature>
<feature type="non-terminal residue" evidence="1">
    <location>
        <position position="1"/>
    </location>
</feature>
<reference evidence="1" key="1">
    <citation type="submission" date="2022-08" db="EMBL/GenBank/DDBJ databases">
        <authorList>
            <person name="Kallberg Y."/>
            <person name="Tangrot J."/>
            <person name="Rosling A."/>
        </authorList>
    </citation>
    <scope>NUCLEOTIDE SEQUENCE</scope>
    <source>
        <strain evidence="1">Wild A</strain>
    </source>
</reference>
<comment type="caution">
    <text evidence="1">The sequence shown here is derived from an EMBL/GenBank/DDBJ whole genome shotgun (WGS) entry which is preliminary data.</text>
</comment>
<accession>A0A9W4TCT9</accession>
<proteinExistence type="predicted"/>
<name>A0A9W4TCT9_9GLOM</name>
<dbReference type="EMBL" id="CAMKVN010025286">
    <property type="protein sequence ID" value="CAI2200747.1"/>
    <property type="molecule type" value="Genomic_DNA"/>
</dbReference>
<sequence length="52" mass="5983">VSNVLKMGLVQNLEDQNPEVIIPNDHNPEGLKSRIIIIPNDHNLEYYCCNHK</sequence>
<gene>
    <name evidence="1" type="ORF">FWILDA_LOCUS19721</name>
</gene>
<evidence type="ECO:0000313" key="2">
    <source>
        <dbReference type="Proteomes" id="UP001153678"/>
    </source>
</evidence>